<evidence type="ECO:0000313" key="9">
    <source>
        <dbReference type="Proteomes" id="UP000719412"/>
    </source>
</evidence>
<dbReference type="PANTHER" id="PTHR12547:SF18">
    <property type="entry name" value="PROTEIN TIS11"/>
    <property type="match status" value="1"/>
</dbReference>
<proteinExistence type="predicted"/>
<dbReference type="PANTHER" id="PTHR12547">
    <property type="entry name" value="CCCH ZINC FINGER/TIS11-RELATED"/>
    <property type="match status" value="1"/>
</dbReference>
<reference evidence="8" key="2">
    <citation type="submission" date="2021-08" db="EMBL/GenBank/DDBJ databases">
        <authorList>
            <person name="Eriksson T."/>
        </authorList>
    </citation>
    <scope>NUCLEOTIDE SEQUENCE</scope>
    <source>
        <strain evidence="8">Stoneville</strain>
        <tissue evidence="8">Whole head</tissue>
    </source>
</reference>
<dbReference type="GO" id="GO:0008270">
    <property type="term" value="F:zinc ion binding"/>
    <property type="evidence" value="ECO:0007669"/>
    <property type="project" value="UniProtKB-KW"/>
</dbReference>
<evidence type="ECO:0000256" key="6">
    <source>
        <dbReference type="SAM" id="MobiDB-lite"/>
    </source>
</evidence>
<feature type="compositionally biased region" description="Low complexity" evidence="6">
    <location>
        <begin position="567"/>
        <end position="589"/>
    </location>
</feature>
<evidence type="ECO:0000256" key="2">
    <source>
        <dbReference type="ARBA" id="ARBA00022737"/>
    </source>
</evidence>
<dbReference type="GO" id="GO:0003729">
    <property type="term" value="F:mRNA binding"/>
    <property type="evidence" value="ECO:0007669"/>
    <property type="project" value="InterPro"/>
</dbReference>
<accession>A0A8J6HIC0</accession>
<evidence type="ECO:0000256" key="5">
    <source>
        <dbReference type="PROSITE-ProRule" id="PRU00723"/>
    </source>
</evidence>
<feature type="domain" description="C3H1-type" evidence="7">
    <location>
        <begin position="503"/>
        <end position="531"/>
    </location>
</feature>
<feature type="zinc finger region" description="C3H1-type" evidence="5">
    <location>
        <begin position="465"/>
        <end position="493"/>
    </location>
</feature>
<dbReference type="InterPro" id="IPR036855">
    <property type="entry name" value="Znf_CCCH_sf"/>
</dbReference>
<dbReference type="Pfam" id="PF00642">
    <property type="entry name" value="zf-CCCH"/>
    <property type="match status" value="2"/>
</dbReference>
<feature type="domain" description="C3H1-type" evidence="7">
    <location>
        <begin position="465"/>
        <end position="493"/>
    </location>
</feature>
<dbReference type="Proteomes" id="UP000719412">
    <property type="component" value="Unassembled WGS sequence"/>
</dbReference>
<keyword evidence="1 5" id="KW-0479">Metal-binding</keyword>
<evidence type="ECO:0000259" key="7">
    <source>
        <dbReference type="PROSITE" id="PS50103"/>
    </source>
</evidence>
<dbReference type="Gene3D" id="4.10.1000.10">
    <property type="entry name" value="Zinc finger, CCCH-type"/>
    <property type="match status" value="2"/>
</dbReference>
<sequence length="621" mass="67957">MFKLALETLTIKLSQYVVELLPVAINHDHVTGITLFRFFVAKIEGTGHSIEEKVGSVGPGGVTIRPKTIGSKGERRRGLVESPGGRSHFNQSESEQYRKMSSHSAAKRAFNLERARCRTRFTFFARTGNARRREGRESRAAGGERGASRGTGRPTARVVGRNYCQGVYTWKPQSALELLEVNTRSLRCGKARPKRRLNMSTAIMARFDFGDNLMKVRLDQRKKPGTFLLDQCATAVLSYLLVAIAAALAAGRRVRSSQGPRPEPAAPLLPLLGPKNLSHFFAAITFLSARSRKSRSGVTRVRARAFSRRTATTHVSLKRTATTHVFLEPTGKSGTSSDRVAALLKCLCFFKTGMFRRGKGTVLAQLRTSNDTRKVPLCSSQSKSSISMSTVSGRDTAPGAHLDLGSPGMRFTLTRMASTPATSAAASNITLLLGNLAQPHRRLERAQSAPAPAQSVAASAVNTSRYKTELCRPYEEFGVCKYGDKCQFAHGGAELRSLARHPKYKTELCRTYHTVGFCPYGPRCHFVHNQDEVVMQQKQAMARARPRPAALSPTLSLDSASPPCSLSQSPTSSMGSFFSSEPELSSPTSAGLDDRLPVFNRLVQQQQQNQPQFVALPDLVL</sequence>
<dbReference type="PROSITE" id="PS50103">
    <property type="entry name" value="ZF_C3H1"/>
    <property type="match status" value="2"/>
</dbReference>
<dbReference type="SMART" id="SM00356">
    <property type="entry name" value="ZnF_C3H1"/>
    <property type="match status" value="2"/>
</dbReference>
<keyword evidence="3 5" id="KW-0863">Zinc-finger</keyword>
<reference evidence="8" key="1">
    <citation type="journal article" date="2020" name="J Insects Food Feed">
        <title>The yellow mealworm (Tenebrio molitor) genome: a resource for the emerging insects as food and feed industry.</title>
        <authorList>
            <person name="Eriksson T."/>
            <person name="Andere A."/>
            <person name="Kelstrup H."/>
            <person name="Emery V."/>
            <person name="Picard C."/>
        </authorList>
    </citation>
    <scope>NUCLEOTIDE SEQUENCE</scope>
    <source>
        <strain evidence="8">Stoneville</strain>
        <tissue evidence="8">Whole head</tissue>
    </source>
</reference>
<organism evidence="8 9">
    <name type="scientific">Tenebrio molitor</name>
    <name type="common">Yellow mealworm beetle</name>
    <dbReference type="NCBI Taxonomy" id="7067"/>
    <lineage>
        <taxon>Eukaryota</taxon>
        <taxon>Metazoa</taxon>
        <taxon>Ecdysozoa</taxon>
        <taxon>Arthropoda</taxon>
        <taxon>Hexapoda</taxon>
        <taxon>Insecta</taxon>
        <taxon>Pterygota</taxon>
        <taxon>Neoptera</taxon>
        <taxon>Endopterygota</taxon>
        <taxon>Coleoptera</taxon>
        <taxon>Polyphaga</taxon>
        <taxon>Cucujiformia</taxon>
        <taxon>Tenebrionidae</taxon>
        <taxon>Tenebrio</taxon>
    </lineage>
</organism>
<gene>
    <name evidence="8" type="ORF">GEV33_007904</name>
</gene>
<feature type="region of interest" description="Disordered" evidence="6">
    <location>
        <begin position="58"/>
        <end position="102"/>
    </location>
</feature>
<protein>
    <recommendedName>
        <fullName evidence="7">C3H1-type domain-containing protein</fullName>
    </recommendedName>
</protein>
<comment type="caution">
    <text evidence="8">The sequence shown here is derived from an EMBL/GenBank/DDBJ whole genome shotgun (WGS) entry which is preliminary data.</text>
</comment>
<evidence type="ECO:0000313" key="8">
    <source>
        <dbReference type="EMBL" id="KAH0814887.1"/>
    </source>
</evidence>
<dbReference type="FunFam" id="4.10.1000.10:FF:000002">
    <property type="entry name" value="Zinc finger protein 36, C3H1 type-like 1"/>
    <property type="match status" value="1"/>
</dbReference>
<keyword evidence="4 5" id="KW-0862">Zinc</keyword>
<name>A0A8J6HIC0_TENMO</name>
<evidence type="ECO:0000256" key="3">
    <source>
        <dbReference type="ARBA" id="ARBA00022771"/>
    </source>
</evidence>
<feature type="compositionally biased region" description="Polar residues" evidence="6">
    <location>
        <begin position="553"/>
        <end position="566"/>
    </location>
</feature>
<evidence type="ECO:0000256" key="1">
    <source>
        <dbReference type="ARBA" id="ARBA00022723"/>
    </source>
</evidence>
<keyword evidence="9" id="KW-1185">Reference proteome</keyword>
<dbReference type="AlphaFoldDB" id="A0A8J6HIC0"/>
<feature type="region of interest" description="Disordered" evidence="6">
    <location>
        <begin position="545"/>
        <end position="591"/>
    </location>
</feature>
<dbReference type="InterPro" id="IPR000571">
    <property type="entry name" value="Znf_CCCH"/>
</dbReference>
<dbReference type="FunFam" id="4.10.1000.10:FF:000001">
    <property type="entry name" value="zinc finger CCCH domain-containing protein 15-like"/>
    <property type="match status" value="1"/>
</dbReference>
<keyword evidence="2" id="KW-0677">Repeat</keyword>
<feature type="zinc finger region" description="C3H1-type" evidence="5">
    <location>
        <begin position="503"/>
        <end position="531"/>
    </location>
</feature>
<dbReference type="InterPro" id="IPR045877">
    <property type="entry name" value="ZFP36-like"/>
</dbReference>
<evidence type="ECO:0000256" key="4">
    <source>
        <dbReference type="ARBA" id="ARBA00022833"/>
    </source>
</evidence>
<dbReference type="SUPFAM" id="SSF90229">
    <property type="entry name" value="CCCH zinc finger"/>
    <property type="match status" value="2"/>
</dbReference>
<feature type="region of interest" description="Disordered" evidence="6">
    <location>
        <begin position="128"/>
        <end position="154"/>
    </location>
</feature>
<dbReference type="EMBL" id="JABDTM020023815">
    <property type="protein sequence ID" value="KAH0814887.1"/>
    <property type="molecule type" value="Genomic_DNA"/>
</dbReference>